<dbReference type="EMBL" id="NKHZ01000012">
    <property type="protein sequence ID" value="PNS21207.1"/>
    <property type="molecule type" value="Genomic_DNA"/>
</dbReference>
<feature type="domain" description="UBA" evidence="2">
    <location>
        <begin position="267"/>
        <end position="306"/>
    </location>
</feature>
<feature type="compositionally biased region" description="Polar residues" evidence="1">
    <location>
        <begin position="71"/>
        <end position="92"/>
    </location>
</feature>
<dbReference type="InterPro" id="IPR011990">
    <property type="entry name" value="TPR-like_helical_dom_sf"/>
</dbReference>
<dbReference type="SUPFAM" id="SSF46565">
    <property type="entry name" value="Chaperone J-domain"/>
    <property type="match status" value="1"/>
</dbReference>
<dbReference type="Proteomes" id="UP000243797">
    <property type="component" value="Unassembled WGS sequence"/>
</dbReference>
<feature type="compositionally biased region" description="Polar residues" evidence="1">
    <location>
        <begin position="550"/>
        <end position="563"/>
    </location>
</feature>
<dbReference type="GO" id="GO:0072583">
    <property type="term" value="P:clathrin-dependent endocytosis"/>
    <property type="evidence" value="ECO:0007669"/>
    <property type="project" value="TreeGrafter"/>
</dbReference>
<feature type="compositionally biased region" description="Polar residues" evidence="1">
    <location>
        <begin position="396"/>
        <end position="406"/>
    </location>
</feature>
<dbReference type="InParanoid" id="A0A2K1R1P4"/>
<dbReference type="InterPro" id="IPR015940">
    <property type="entry name" value="UBA"/>
</dbReference>
<feature type="region of interest" description="Disordered" evidence="1">
    <location>
        <begin position="309"/>
        <end position="364"/>
    </location>
</feature>
<dbReference type="GO" id="GO:0072318">
    <property type="term" value="P:clathrin coat disassembly"/>
    <property type="evidence" value="ECO:0007669"/>
    <property type="project" value="TreeGrafter"/>
</dbReference>
<feature type="compositionally biased region" description="Polar residues" evidence="1">
    <location>
        <begin position="128"/>
        <end position="144"/>
    </location>
</feature>
<dbReference type="PANTHER" id="PTHR23172:SF19">
    <property type="entry name" value="J DOMAIN-CONTAINING PROTEIN"/>
    <property type="match status" value="1"/>
</dbReference>
<dbReference type="SMART" id="SM00165">
    <property type="entry name" value="UBA"/>
    <property type="match status" value="1"/>
</dbReference>
<dbReference type="Pfam" id="PF00627">
    <property type="entry name" value="UBA"/>
    <property type="match status" value="1"/>
</dbReference>
<gene>
    <name evidence="3" type="ORF">CAC42_3545</name>
</gene>
<sequence length="891" mass="95387">MNDLNSLDWNAQASPSQQPRLASNNQLPSTGPGIQSVAGSHAMLLQPQSRPGSAFTRGRLSTSPLKAASPANDSFSNLLPTASSKAKTNPTLQDRQRQLQEERQRQIQEQQQRHVQEAQLWDRLGGTRPSQGQTPGALRNPSSNEDVDDILAAFNSSAQVDRSSHFPPPTPSNDSDRSTTGISQANGYNRQQSSSTFENVEDDDPFGLGTMMKPKVVAPAPSSVHVDDDILGDLSRPVQPRTSGRPPSAVSRTPPPELPERVTKGTPFDRQIAELVDMGFPVDQAESALTETNGNLQTAVSWLLNRAHSEAQQKAKGKTDRTHSPMKQPAPDSNGRAPAWMRADSRSGSQQRHEDSAASGEKDVSQYATEVGSAFFKSANSLWKAGRKQVQKAVSDFQQDGDTSQPKWMRDASTDSRMSESSSQPAPTNSDAARKVAVPDVTDEALLLESGSGRPQRIAKATSKLTHELPASSPLRGRSPAQVLPERVVSQQRATPPPAASTRPPTKLSREHIEEQAAQAYVSSARRRKPATPVSPPIPQAAAVDLFSPDPTSSTPMNSTQSHVGPVKASKPATPRPVAISRSIPSISPSILNTSATNRLKGTEAFKRGDYDGAHQAYTSALTGVPPTHPIRIVILSNRSLTALKTGDPKLAIADADAALALIGPGKGENELINVGAEGEKPMRDFYGKALTRKAEALESLEKWADAAAIWREAVEANVGGLVAVRGRDRCIRAAEPSTAKPATKSAPRPARAPARPAARAAAAGPGASQEAVKKLRAQNAAAEKLDDERFALGDAVSARIETWKGGKSDNLRALLGSLETVLWDGAGWKKVGMAELIQVNRVKIVYMKAIAKVHPDKIAQDATTEQRMISGSVFSTLNEAWDKFKTDNGL</sequence>
<feature type="compositionally biased region" description="Basic and acidic residues" evidence="1">
    <location>
        <begin position="351"/>
        <end position="364"/>
    </location>
</feature>
<comment type="caution">
    <text evidence="3">The sequence shown here is derived from an EMBL/GenBank/DDBJ whole genome shotgun (WGS) entry which is preliminary data.</text>
</comment>
<dbReference type="OrthoDB" id="1717591at2759"/>
<feature type="region of interest" description="Disordered" evidence="1">
    <location>
        <begin position="1"/>
        <end position="144"/>
    </location>
</feature>
<evidence type="ECO:0000259" key="2">
    <source>
        <dbReference type="PROSITE" id="PS50030"/>
    </source>
</evidence>
<dbReference type="Gene3D" id="1.10.8.10">
    <property type="entry name" value="DNA helicase RuvA subunit, C-terminal domain"/>
    <property type="match status" value="1"/>
</dbReference>
<dbReference type="Gene3D" id="1.10.287.110">
    <property type="entry name" value="DnaJ domain"/>
    <property type="match status" value="1"/>
</dbReference>
<dbReference type="PROSITE" id="PS50030">
    <property type="entry name" value="UBA"/>
    <property type="match status" value="1"/>
</dbReference>
<feature type="region of interest" description="Disordered" evidence="1">
    <location>
        <begin position="735"/>
        <end position="771"/>
    </location>
</feature>
<dbReference type="STRING" id="2082308.A0A2K1R1P4"/>
<evidence type="ECO:0000313" key="3">
    <source>
        <dbReference type="EMBL" id="PNS21207.1"/>
    </source>
</evidence>
<feature type="compositionally biased region" description="Low complexity" evidence="1">
    <location>
        <begin position="739"/>
        <end position="769"/>
    </location>
</feature>
<dbReference type="GO" id="GO:0005737">
    <property type="term" value="C:cytoplasm"/>
    <property type="evidence" value="ECO:0007669"/>
    <property type="project" value="TreeGrafter"/>
</dbReference>
<dbReference type="GO" id="GO:0030276">
    <property type="term" value="F:clathrin binding"/>
    <property type="evidence" value="ECO:0007669"/>
    <property type="project" value="TreeGrafter"/>
</dbReference>
<dbReference type="AlphaFoldDB" id="A0A2K1R1P4"/>
<feature type="compositionally biased region" description="Low complexity" evidence="1">
    <location>
        <begin position="490"/>
        <end position="506"/>
    </location>
</feature>
<protein>
    <submittedName>
        <fullName evidence="3">UBA domain-containing protein 7</fullName>
    </submittedName>
</protein>
<feature type="region of interest" description="Disordered" evidence="1">
    <location>
        <begin position="158"/>
        <end position="265"/>
    </location>
</feature>
<keyword evidence="4" id="KW-1185">Reference proteome</keyword>
<feature type="compositionally biased region" description="Polar residues" evidence="1">
    <location>
        <begin position="419"/>
        <end position="431"/>
    </location>
</feature>
<evidence type="ECO:0000313" key="4">
    <source>
        <dbReference type="Proteomes" id="UP000243797"/>
    </source>
</evidence>
<feature type="compositionally biased region" description="Basic and acidic residues" evidence="1">
    <location>
        <begin position="408"/>
        <end position="418"/>
    </location>
</feature>
<dbReference type="InterPro" id="IPR036869">
    <property type="entry name" value="J_dom_sf"/>
</dbReference>
<feature type="compositionally biased region" description="Basic and acidic residues" evidence="1">
    <location>
        <begin position="94"/>
        <end position="116"/>
    </location>
</feature>
<proteinExistence type="predicted"/>
<dbReference type="CDD" id="cd14297">
    <property type="entry name" value="UBA2_spUBP14_like"/>
    <property type="match status" value="1"/>
</dbReference>
<dbReference type="FunFam" id="1.25.40.10:FF:000354">
    <property type="entry name" value="UBA domain-containing protein 7"/>
    <property type="match status" value="1"/>
</dbReference>
<dbReference type="SUPFAM" id="SSF48452">
    <property type="entry name" value="TPR-like"/>
    <property type="match status" value="1"/>
</dbReference>
<evidence type="ECO:0000256" key="1">
    <source>
        <dbReference type="SAM" id="MobiDB-lite"/>
    </source>
</evidence>
<dbReference type="PANTHER" id="PTHR23172">
    <property type="entry name" value="AUXILIN/CYCLIN G-ASSOCIATED KINASE-RELATED"/>
    <property type="match status" value="1"/>
</dbReference>
<accession>A0A2K1R1P4</accession>
<feature type="compositionally biased region" description="Polar residues" evidence="1">
    <location>
        <begin position="1"/>
        <end position="33"/>
    </location>
</feature>
<dbReference type="FunFam" id="1.10.287.110:FF:000002">
    <property type="entry name" value="putative tyrosine-protein phosphatase auxilin isoform X2"/>
    <property type="match status" value="1"/>
</dbReference>
<dbReference type="InterPro" id="IPR009060">
    <property type="entry name" value="UBA-like_sf"/>
</dbReference>
<feature type="compositionally biased region" description="Basic and acidic residues" evidence="1">
    <location>
        <begin position="309"/>
        <end position="323"/>
    </location>
</feature>
<feature type="region of interest" description="Disordered" evidence="1">
    <location>
        <begin position="393"/>
        <end position="577"/>
    </location>
</feature>
<name>A0A2K1R1P4_9PEZI</name>
<dbReference type="Gene3D" id="1.25.40.10">
    <property type="entry name" value="Tetratricopeptide repeat domain"/>
    <property type="match status" value="1"/>
</dbReference>
<dbReference type="GO" id="GO:0031982">
    <property type="term" value="C:vesicle"/>
    <property type="evidence" value="ECO:0007669"/>
    <property type="project" value="TreeGrafter"/>
</dbReference>
<organism evidence="3 4">
    <name type="scientific">Sphaceloma murrayae</name>
    <dbReference type="NCBI Taxonomy" id="2082308"/>
    <lineage>
        <taxon>Eukaryota</taxon>
        <taxon>Fungi</taxon>
        <taxon>Dikarya</taxon>
        <taxon>Ascomycota</taxon>
        <taxon>Pezizomycotina</taxon>
        <taxon>Dothideomycetes</taxon>
        <taxon>Dothideomycetidae</taxon>
        <taxon>Myriangiales</taxon>
        <taxon>Elsinoaceae</taxon>
        <taxon>Sphaceloma</taxon>
    </lineage>
</organism>
<feature type="compositionally biased region" description="Polar residues" evidence="1">
    <location>
        <begin position="178"/>
        <end position="198"/>
    </location>
</feature>
<dbReference type="SUPFAM" id="SSF46934">
    <property type="entry name" value="UBA-like"/>
    <property type="match status" value="1"/>
</dbReference>
<reference evidence="3 4" key="1">
    <citation type="submission" date="2017-06" db="EMBL/GenBank/DDBJ databases">
        <title>Draft genome sequence of a variant of Elsinoe murrayae.</title>
        <authorList>
            <person name="Cheng Q."/>
        </authorList>
    </citation>
    <scope>NUCLEOTIDE SEQUENCE [LARGE SCALE GENOMIC DNA]</scope>
    <source>
        <strain evidence="3 4">CQ-2017a</strain>
    </source>
</reference>